<feature type="binding site" evidence="9">
    <location>
        <position position="36"/>
    </location>
    <ligand>
        <name>NADPH</name>
        <dbReference type="ChEBI" id="CHEBI:57783"/>
    </ligand>
</feature>
<evidence type="ECO:0000256" key="4">
    <source>
        <dbReference type="ARBA" id="ARBA00022857"/>
    </source>
</evidence>
<evidence type="ECO:0000259" key="12">
    <source>
        <dbReference type="Pfam" id="PF13288"/>
    </source>
</evidence>
<feature type="domain" description="DXP reductoisomerase C-terminal" evidence="12">
    <location>
        <begin position="257"/>
        <end position="368"/>
    </location>
</feature>
<feature type="binding site" evidence="9">
    <location>
        <position position="214"/>
    </location>
    <ligand>
        <name>1-deoxy-D-xylulose 5-phosphate</name>
        <dbReference type="ChEBI" id="CHEBI:57792"/>
    </ligand>
</feature>
<feature type="binding site" evidence="9">
    <location>
        <position position="10"/>
    </location>
    <ligand>
        <name>NADPH</name>
        <dbReference type="ChEBI" id="CHEBI:57783"/>
    </ligand>
</feature>
<feature type="domain" description="1-deoxy-D-xylulose 5-phosphate reductoisomerase C-terminal" evidence="11">
    <location>
        <begin position="143"/>
        <end position="225"/>
    </location>
</feature>
<keyword evidence="4 9" id="KW-0521">NADP</keyword>
<keyword evidence="9" id="KW-0460">Magnesium</keyword>
<evidence type="ECO:0000313" key="13">
    <source>
        <dbReference type="EMBL" id="OQA61264.1"/>
    </source>
</evidence>
<comment type="caution">
    <text evidence="13">The sequence shown here is derived from an EMBL/GenBank/DDBJ whole genome shotgun (WGS) entry which is preliminary data.</text>
</comment>
<dbReference type="Pfam" id="PF02670">
    <property type="entry name" value="DXP_reductoisom"/>
    <property type="match status" value="1"/>
</dbReference>
<evidence type="ECO:0000259" key="10">
    <source>
        <dbReference type="Pfam" id="PF02670"/>
    </source>
</evidence>
<feature type="binding site" evidence="9">
    <location>
        <position position="208"/>
    </location>
    <ligand>
        <name>1-deoxy-D-xylulose 5-phosphate</name>
        <dbReference type="ChEBI" id="CHEBI:57792"/>
    </ligand>
</feature>
<protein>
    <recommendedName>
        <fullName evidence="9">1-deoxy-D-xylulose 5-phosphate reductoisomerase</fullName>
        <shortName evidence="9">DXP reductoisomerase</shortName>
        <ecNumber evidence="9">1.1.1.267</ecNumber>
    </recommendedName>
    <alternativeName>
        <fullName evidence="9">1-deoxyxylulose-5-phosphate reductoisomerase</fullName>
    </alternativeName>
    <alternativeName>
        <fullName evidence="9">2-C-methyl-D-erythritol 4-phosphate synthase</fullName>
    </alternativeName>
</protein>
<feature type="binding site" evidence="9">
    <location>
        <position position="121"/>
    </location>
    <ligand>
        <name>1-deoxy-D-xylulose 5-phosphate</name>
        <dbReference type="ChEBI" id="CHEBI:57792"/>
    </ligand>
</feature>
<dbReference type="PIRSF" id="PIRSF006205">
    <property type="entry name" value="Dxp_reductismrs"/>
    <property type="match status" value="1"/>
</dbReference>
<comment type="similarity">
    <text evidence="2 9">Belongs to the DXR family.</text>
</comment>
<feature type="domain" description="1-deoxy-D-xylulose 5-phosphate reductoisomerase N-terminal" evidence="10">
    <location>
        <begin position="3"/>
        <end position="127"/>
    </location>
</feature>
<keyword evidence="13" id="KW-0413">Isomerase</keyword>
<dbReference type="Pfam" id="PF08436">
    <property type="entry name" value="DXP_redisom_C"/>
    <property type="match status" value="1"/>
</dbReference>
<dbReference type="EMBL" id="MWBQ01000021">
    <property type="protein sequence ID" value="OQA61264.1"/>
    <property type="molecule type" value="Genomic_DNA"/>
</dbReference>
<dbReference type="AlphaFoldDB" id="A0A1V5T3R4"/>
<dbReference type="InterPro" id="IPR036169">
    <property type="entry name" value="DXPR_C_sf"/>
</dbReference>
<dbReference type="Gene3D" id="1.10.1740.10">
    <property type="match status" value="1"/>
</dbReference>
<dbReference type="InterPro" id="IPR013512">
    <property type="entry name" value="DXP_reductoisomerase_N"/>
</dbReference>
<dbReference type="SUPFAM" id="SSF69055">
    <property type="entry name" value="1-deoxy-D-xylulose-5-phosphate reductoisomerase, C-terminal domain"/>
    <property type="match status" value="1"/>
</dbReference>
<dbReference type="GO" id="GO:0016853">
    <property type="term" value="F:isomerase activity"/>
    <property type="evidence" value="ECO:0007669"/>
    <property type="project" value="UniProtKB-KW"/>
</dbReference>
<dbReference type="PANTHER" id="PTHR30525">
    <property type="entry name" value="1-DEOXY-D-XYLULOSE 5-PHOSPHATE REDUCTOISOMERASE"/>
    <property type="match status" value="1"/>
</dbReference>
<accession>A0A1V5T3R4</accession>
<dbReference type="InterPro" id="IPR003821">
    <property type="entry name" value="DXP_reductoisomerase"/>
</dbReference>
<feature type="binding site" evidence="9">
    <location>
        <position position="217"/>
    </location>
    <ligand>
        <name>Mn(2+)</name>
        <dbReference type="ChEBI" id="CHEBI:29035"/>
    </ligand>
</feature>
<dbReference type="SUPFAM" id="SSF51735">
    <property type="entry name" value="NAD(P)-binding Rossmann-fold domains"/>
    <property type="match status" value="1"/>
</dbReference>
<feature type="binding site" evidence="9">
    <location>
        <position position="213"/>
    </location>
    <ligand>
        <name>1-deoxy-D-xylulose 5-phosphate</name>
        <dbReference type="ChEBI" id="CHEBI:57792"/>
    </ligand>
</feature>
<feature type="binding site" evidence="9">
    <location>
        <position position="149"/>
    </location>
    <ligand>
        <name>Mn(2+)</name>
        <dbReference type="ChEBI" id="CHEBI:29035"/>
    </ligand>
</feature>
<dbReference type="UniPathway" id="UPA00056">
    <property type="reaction ID" value="UER00092"/>
</dbReference>
<proteinExistence type="inferred from homology"/>
<feature type="binding site" evidence="9">
    <location>
        <position position="173"/>
    </location>
    <ligand>
        <name>1-deoxy-D-xylulose 5-phosphate</name>
        <dbReference type="ChEBI" id="CHEBI:57792"/>
    </ligand>
</feature>
<comment type="function">
    <text evidence="9">Catalyzes the NADPH-dependent rearrangement and reduction of 1-deoxy-D-xylulose-5-phosphate (DXP) to 2-C-methyl-D-erythritol 4-phosphate (MEP).</text>
</comment>
<dbReference type="Proteomes" id="UP000485569">
    <property type="component" value="Unassembled WGS sequence"/>
</dbReference>
<dbReference type="HAMAP" id="MF_00183">
    <property type="entry name" value="DXP_reductoisom"/>
    <property type="match status" value="1"/>
</dbReference>
<feature type="binding site" evidence="9">
    <location>
        <position position="195"/>
    </location>
    <ligand>
        <name>1-deoxy-D-xylulose 5-phosphate</name>
        <dbReference type="ChEBI" id="CHEBI:57792"/>
    </ligand>
</feature>
<dbReference type="GO" id="GO:0030604">
    <property type="term" value="F:1-deoxy-D-xylulose-5-phosphate reductoisomerase activity"/>
    <property type="evidence" value="ECO:0007669"/>
    <property type="project" value="UniProtKB-UniRule"/>
</dbReference>
<feature type="binding site" evidence="9">
    <location>
        <position position="201"/>
    </location>
    <ligand>
        <name>NADPH</name>
        <dbReference type="ChEBI" id="CHEBI:57783"/>
    </ligand>
</feature>
<evidence type="ECO:0000256" key="3">
    <source>
        <dbReference type="ARBA" id="ARBA00022723"/>
    </source>
</evidence>
<comment type="pathway">
    <text evidence="1 9">Isoprenoid biosynthesis; isopentenyl diphosphate biosynthesis via DXP pathway; isopentenyl diphosphate from 1-deoxy-D-xylulose 5-phosphate: step 1/6.</text>
</comment>
<comment type="caution">
    <text evidence="9">Lacks conserved residue(s) required for the propagation of feature annotation.</text>
</comment>
<dbReference type="PANTHER" id="PTHR30525:SF0">
    <property type="entry name" value="1-DEOXY-D-XYLULOSE 5-PHOSPHATE REDUCTOISOMERASE, CHLOROPLASTIC"/>
    <property type="match status" value="1"/>
</dbReference>
<comment type="cofactor">
    <cofactor evidence="9">
        <name>Mg(2+)</name>
        <dbReference type="ChEBI" id="CHEBI:18420"/>
    </cofactor>
    <cofactor evidence="9">
        <name>Mn(2+)</name>
        <dbReference type="ChEBI" id="CHEBI:29035"/>
    </cofactor>
</comment>
<dbReference type="GO" id="GO:0070402">
    <property type="term" value="F:NADPH binding"/>
    <property type="evidence" value="ECO:0007669"/>
    <property type="project" value="InterPro"/>
</dbReference>
<evidence type="ECO:0000256" key="6">
    <source>
        <dbReference type="ARBA" id="ARBA00023211"/>
    </source>
</evidence>
<reference evidence="13" key="1">
    <citation type="submission" date="2017-02" db="EMBL/GenBank/DDBJ databases">
        <title>Delving into the versatile metabolic prowess of the omnipresent phylum Bacteroidetes.</title>
        <authorList>
            <person name="Nobu M.K."/>
            <person name="Mei R."/>
            <person name="Narihiro T."/>
            <person name="Kuroda K."/>
            <person name="Liu W.-T."/>
        </authorList>
    </citation>
    <scope>NUCLEOTIDE SEQUENCE</scope>
    <source>
        <strain evidence="13">ADurb.Bin276</strain>
    </source>
</reference>
<sequence>MRVAVIGSTGYLGEQICNVLSYFPEFEVKVLVANVNGEKLIQQARNFRNPSIYLVNPEANFRAAGDLKESEIEVLKNRDEVKEILLGNSVDGIFFALSGVDWIDLFYDLLITNKTIWMATKEIIVAGSELWKGERDLSQHKNLIALDSEHNALHQLIQGQNKEHIAKIYLTASGGAFYEWQGDLNEITPEMALSHPNWKMGTKITIDSANLINKGLEVIEANCLFRFPYSQIDVLIQRESVIHALIERKDGFIMALLSKPDMRSVILHTLKNVRTSPREEYKLDFTRLHQLHFDYPVPDRFQGFYLAVKVGCLGGGYPAFFCGADEACVQAFLNHRIRFNHIPILLEKTLETTITKPKSVSDVIDIYNQGYKTAKNLIQQRRSLKC</sequence>
<dbReference type="GO" id="GO:0030145">
    <property type="term" value="F:manganese ion binding"/>
    <property type="evidence" value="ECO:0007669"/>
    <property type="project" value="TreeGrafter"/>
</dbReference>
<evidence type="ECO:0000256" key="2">
    <source>
        <dbReference type="ARBA" id="ARBA00006825"/>
    </source>
</evidence>
<feature type="binding site" evidence="9">
    <location>
        <position position="149"/>
    </location>
    <ligand>
        <name>1-deoxy-D-xylulose 5-phosphate</name>
        <dbReference type="ChEBI" id="CHEBI:57792"/>
    </ligand>
</feature>
<feature type="binding site" evidence="9">
    <location>
        <position position="148"/>
    </location>
    <ligand>
        <name>1-deoxy-D-xylulose 5-phosphate</name>
        <dbReference type="ChEBI" id="CHEBI:57792"/>
    </ligand>
</feature>
<dbReference type="InterPro" id="IPR013644">
    <property type="entry name" value="DXP_reductoisomerase_C"/>
</dbReference>
<dbReference type="GO" id="GO:0051484">
    <property type="term" value="P:isopentenyl diphosphate biosynthetic process, methylerythritol 4-phosphate pathway involved in terpenoid biosynthetic process"/>
    <property type="evidence" value="ECO:0007669"/>
    <property type="project" value="TreeGrafter"/>
</dbReference>
<evidence type="ECO:0000259" key="11">
    <source>
        <dbReference type="Pfam" id="PF08436"/>
    </source>
</evidence>
<dbReference type="EC" id="1.1.1.267" evidence="9"/>
<feature type="binding site" evidence="9">
    <location>
        <position position="217"/>
    </location>
    <ligand>
        <name>1-deoxy-D-xylulose 5-phosphate</name>
        <dbReference type="ChEBI" id="CHEBI:57792"/>
    </ligand>
</feature>
<dbReference type="InterPro" id="IPR026877">
    <property type="entry name" value="DXPR_C"/>
</dbReference>
<evidence type="ECO:0000256" key="8">
    <source>
        <dbReference type="ARBA" id="ARBA00048543"/>
    </source>
</evidence>
<evidence type="ECO:0000256" key="7">
    <source>
        <dbReference type="ARBA" id="ARBA00023229"/>
    </source>
</evidence>
<keyword evidence="7 9" id="KW-0414">Isoprene biosynthesis</keyword>
<name>A0A1V5T3R4_9BACT</name>
<feature type="binding site" evidence="9">
    <location>
        <position position="147"/>
    </location>
    <ligand>
        <name>Mn(2+)</name>
        <dbReference type="ChEBI" id="CHEBI:29035"/>
    </ligand>
</feature>
<comment type="catalytic activity">
    <reaction evidence="8">
        <text>2-C-methyl-D-erythritol 4-phosphate + NADP(+) = 1-deoxy-D-xylulose 5-phosphate + NADPH + H(+)</text>
        <dbReference type="Rhea" id="RHEA:13717"/>
        <dbReference type="ChEBI" id="CHEBI:15378"/>
        <dbReference type="ChEBI" id="CHEBI:57783"/>
        <dbReference type="ChEBI" id="CHEBI:57792"/>
        <dbReference type="ChEBI" id="CHEBI:58262"/>
        <dbReference type="ChEBI" id="CHEBI:58349"/>
        <dbReference type="EC" id="1.1.1.267"/>
    </reaction>
    <physiologicalReaction direction="right-to-left" evidence="8">
        <dbReference type="Rhea" id="RHEA:13719"/>
    </physiologicalReaction>
</comment>
<evidence type="ECO:0000256" key="1">
    <source>
        <dbReference type="ARBA" id="ARBA00005094"/>
    </source>
</evidence>
<keyword evidence="5 9" id="KW-0560">Oxidoreductase</keyword>
<keyword evidence="6 9" id="KW-0464">Manganese</keyword>
<organism evidence="13">
    <name type="scientific">Candidatus Atribacter allofermentans</name>
    <dbReference type="NCBI Taxonomy" id="1852833"/>
    <lineage>
        <taxon>Bacteria</taxon>
        <taxon>Pseudomonadati</taxon>
        <taxon>Atribacterota</taxon>
        <taxon>Atribacteria</taxon>
        <taxon>Atribacterales</taxon>
        <taxon>Atribacteraceae</taxon>
        <taxon>Atribacter</taxon>
    </lineage>
</organism>
<feature type="binding site" evidence="9">
    <location>
        <position position="122"/>
    </location>
    <ligand>
        <name>NADPH</name>
        <dbReference type="ChEBI" id="CHEBI:57783"/>
    </ligand>
</feature>
<dbReference type="Gene3D" id="3.40.50.720">
    <property type="entry name" value="NAD(P)-binding Rossmann-like Domain"/>
    <property type="match status" value="1"/>
</dbReference>
<dbReference type="Pfam" id="PF13288">
    <property type="entry name" value="DXPR_C"/>
    <property type="match status" value="1"/>
</dbReference>
<keyword evidence="3 9" id="KW-0479">Metal-binding</keyword>
<dbReference type="InterPro" id="IPR036291">
    <property type="entry name" value="NAD(P)-bd_dom_sf"/>
</dbReference>
<evidence type="ECO:0000256" key="5">
    <source>
        <dbReference type="ARBA" id="ARBA00023002"/>
    </source>
</evidence>
<feature type="binding site" evidence="9">
    <location>
        <position position="9"/>
    </location>
    <ligand>
        <name>NADPH</name>
        <dbReference type="ChEBI" id="CHEBI:57783"/>
    </ligand>
</feature>
<gene>
    <name evidence="9 13" type="primary">dxr</name>
    <name evidence="13" type="ORF">BWY41_00215</name>
</gene>
<dbReference type="SUPFAM" id="SSF55347">
    <property type="entry name" value="Glyceraldehyde-3-phosphate dehydrogenase-like, C-terminal domain"/>
    <property type="match status" value="1"/>
</dbReference>
<evidence type="ECO:0000256" key="9">
    <source>
        <dbReference type="HAMAP-Rule" id="MF_00183"/>
    </source>
</evidence>